<sequence>MIETVHIYHTNDLHSHFENWPKIVHYLKTKKHIHKSKNETVFLFDIGDHVDRFHPITEATGGVANVELLNHLTPDAITIGNNEGITLPFEALDRLYNHAQFPVIVSNLFYLDGTRPKWAKPYVIKHLQNGVRIGILGVTVCFEQFYRQLGWMITEPMANIKETLEEIRGKADVIILLSHLGISDDEWIAQQFPDIDVILGAHTHHVLDRGKLVGNTLLAGAGKFGQWLGHIELKIDSAQKKLVNKKAEIIETKTIEKEDVFTIKWLDQKKAESAQKLNEAVVELKEELRIDWFSDSPFAKLLASALKEWCDGEVSMVNAGVLLESLPKGLVTKGDLHRICPHPINPCKIMVQGDQLKEVILQARTKEMEQLKLKGLGFRGKVMGRMVFDGIETVMETLEDGKEHVKKIFVNGKHLDQNHVYAVATIDMFTLGPLYPQLSRVKNKIYFMPELLRDVLAWKLSKQFLQIHQ</sequence>
<evidence type="ECO:0000259" key="3">
    <source>
        <dbReference type="Pfam" id="PF00149"/>
    </source>
</evidence>
<dbReference type="Pfam" id="PF02872">
    <property type="entry name" value="5_nucleotid_C"/>
    <property type="match status" value="1"/>
</dbReference>
<dbReference type="Gene3D" id="3.90.780.10">
    <property type="entry name" value="5'-Nucleotidase, C-terminal domain"/>
    <property type="match status" value="1"/>
</dbReference>
<dbReference type="InterPro" id="IPR004843">
    <property type="entry name" value="Calcineurin-like_PHP"/>
</dbReference>
<dbReference type="GO" id="GO:0008253">
    <property type="term" value="F:5'-nucleotidase activity"/>
    <property type="evidence" value="ECO:0007669"/>
    <property type="project" value="TreeGrafter"/>
</dbReference>
<dbReference type="Gene3D" id="3.60.21.10">
    <property type="match status" value="1"/>
</dbReference>
<keyword evidence="2" id="KW-0547">Nucleotide-binding</keyword>
<dbReference type="PIRSF" id="PIRSF036361">
    <property type="entry name" value="YunD"/>
    <property type="match status" value="1"/>
</dbReference>
<gene>
    <name evidence="5" type="ORF">AP3564_08995</name>
</gene>
<feature type="domain" description="Calcineurin-like phosphoesterase" evidence="3">
    <location>
        <begin position="6"/>
        <end position="205"/>
    </location>
</feature>
<dbReference type="GeneID" id="301125170"/>
<dbReference type="KEGG" id="apak:AP3564_08995"/>
<accession>A0A223E512</accession>
<accession>A0A163ZQ65</accession>
<dbReference type="EMBL" id="CP017703">
    <property type="protein sequence ID" value="ASS90348.1"/>
    <property type="molecule type" value="Genomic_DNA"/>
</dbReference>
<dbReference type="SUPFAM" id="SSF55816">
    <property type="entry name" value="5'-nucleotidase (syn. UDP-sugar hydrolase), C-terminal domain"/>
    <property type="match status" value="1"/>
</dbReference>
<feature type="domain" description="5'-Nucleotidase C-terminal" evidence="4">
    <location>
        <begin position="290"/>
        <end position="428"/>
    </location>
</feature>
<dbReference type="Proteomes" id="UP000214606">
    <property type="component" value="Chromosome"/>
</dbReference>
<dbReference type="GO" id="GO:0030288">
    <property type="term" value="C:outer membrane-bounded periplasmic space"/>
    <property type="evidence" value="ECO:0007669"/>
    <property type="project" value="TreeGrafter"/>
</dbReference>
<dbReference type="InterPro" id="IPR006179">
    <property type="entry name" value="5_nucleotidase/apyrase"/>
</dbReference>
<dbReference type="GO" id="GO:0009166">
    <property type="term" value="P:nucleotide catabolic process"/>
    <property type="evidence" value="ECO:0007669"/>
    <property type="project" value="InterPro"/>
</dbReference>
<name>A0A163ZQ65_9BACI</name>
<dbReference type="InterPro" id="IPR011240">
    <property type="entry name" value="Pesterase_YunD"/>
</dbReference>
<dbReference type="PRINTS" id="PR01607">
    <property type="entry name" value="APYRASEFAMLY"/>
</dbReference>
<evidence type="ECO:0000256" key="1">
    <source>
        <dbReference type="ARBA" id="ARBA00022729"/>
    </source>
</evidence>
<dbReference type="GO" id="GO:0008768">
    <property type="term" value="F:UDP-sugar diphosphatase activity"/>
    <property type="evidence" value="ECO:0007669"/>
    <property type="project" value="TreeGrafter"/>
</dbReference>
<dbReference type="RefSeq" id="WP_066249209.1">
    <property type="nucleotide sequence ID" value="NZ_CP017703.1"/>
</dbReference>
<dbReference type="PANTHER" id="PTHR11575">
    <property type="entry name" value="5'-NUCLEOTIDASE-RELATED"/>
    <property type="match status" value="1"/>
</dbReference>
<comment type="similarity">
    <text evidence="2">Belongs to the 5'-nucleotidase family.</text>
</comment>
<proteinExistence type="inferred from homology"/>
<dbReference type="InterPro" id="IPR036907">
    <property type="entry name" value="5'-Nucleotdase_C_sf"/>
</dbReference>
<protein>
    <submittedName>
        <fullName evidence="5">Bifunctional metallophosphatase/5'-nucleotidase</fullName>
    </submittedName>
</protein>
<dbReference type="AlphaFoldDB" id="A0A163ZQ65"/>
<keyword evidence="2" id="KW-0378">Hydrolase</keyword>
<evidence type="ECO:0000256" key="2">
    <source>
        <dbReference type="RuleBase" id="RU362119"/>
    </source>
</evidence>
<reference evidence="5 6" key="1">
    <citation type="submission" date="2016-10" db="EMBL/GenBank/DDBJ databases">
        <title>The whole genome sequencing and assembly of Aeribacillus pallidus KCTC3564 strain.</title>
        <authorList>
            <person name="Lee Y.-J."/>
            <person name="Park M.-K."/>
            <person name="Yi H."/>
            <person name="Bahn Y.-S."/>
            <person name="Kim J.F."/>
            <person name="Lee D.-W."/>
        </authorList>
    </citation>
    <scope>NUCLEOTIDE SEQUENCE [LARGE SCALE GENOMIC DNA]</scope>
    <source>
        <strain evidence="5 6">KCTC3564</strain>
    </source>
</reference>
<dbReference type="Pfam" id="PF00149">
    <property type="entry name" value="Metallophos"/>
    <property type="match status" value="1"/>
</dbReference>
<dbReference type="GO" id="GO:0000166">
    <property type="term" value="F:nucleotide binding"/>
    <property type="evidence" value="ECO:0007669"/>
    <property type="project" value="UniProtKB-KW"/>
</dbReference>
<dbReference type="CDD" id="cd00845">
    <property type="entry name" value="MPP_UshA_N_like"/>
    <property type="match status" value="1"/>
</dbReference>
<dbReference type="PANTHER" id="PTHR11575:SF23">
    <property type="entry name" value="5-NUCLEOTIDASE FAMILY PROTEIN"/>
    <property type="match status" value="1"/>
</dbReference>
<dbReference type="SUPFAM" id="SSF56300">
    <property type="entry name" value="Metallo-dependent phosphatases"/>
    <property type="match status" value="1"/>
</dbReference>
<organism evidence="5 6">
    <name type="scientific">Aeribacillus pallidus</name>
    <dbReference type="NCBI Taxonomy" id="33936"/>
    <lineage>
        <taxon>Bacteria</taxon>
        <taxon>Bacillati</taxon>
        <taxon>Bacillota</taxon>
        <taxon>Bacilli</taxon>
        <taxon>Bacillales</taxon>
        <taxon>Bacillaceae</taxon>
        <taxon>Aeribacillus</taxon>
    </lineage>
</organism>
<evidence type="ECO:0000313" key="5">
    <source>
        <dbReference type="EMBL" id="ASS90348.1"/>
    </source>
</evidence>
<evidence type="ECO:0000259" key="4">
    <source>
        <dbReference type="Pfam" id="PF02872"/>
    </source>
</evidence>
<keyword evidence="1" id="KW-0732">Signal</keyword>
<dbReference type="InterPro" id="IPR008334">
    <property type="entry name" value="5'-Nucleotdase_C"/>
</dbReference>
<dbReference type="InterPro" id="IPR029052">
    <property type="entry name" value="Metallo-depent_PP-like"/>
</dbReference>
<evidence type="ECO:0000313" key="6">
    <source>
        <dbReference type="Proteomes" id="UP000214606"/>
    </source>
</evidence>